<proteinExistence type="predicted"/>
<keyword evidence="2" id="KW-1185">Reference proteome</keyword>
<protein>
    <submittedName>
        <fullName evidence="1">Unnamed protein product</fullName>
    </submittedName>
</protein>
<accession>A0ACB5TD52</accession>
<evidence type="ECO:0000313" key="2">
    <source>
        <dbReference type="Proteomes" id="UP001165064"/>
    </source>
</evidence>
<organism evidence="1 2">
    <name type="scientific">Ambrosiozyma monospora</name>
    <name type="common">Yeast</name>
    <name type="synonym">Endomycopsis monosporus</name>
    <dbReference type="NCBI Taxonomy" id="43982"/>
    <lineage>
        <taxon>Eukaryota</taxon>
        <taxon>Fungi</taxon>
        <taxon>Dikarya</taxon>
        <taxon>Ascomycota</taxon>
        <taxon>Saccharomycotina</taxon>
        <taxon>Pichiomycetes</taxon>
        <taxon>Pichiales</taxon>
        <taxon>Pichiaceae</taxon>
        <taxon>Ambrosiozyma</taxon>
    </lineage>
</organism>
<reference evidence="1" key="1">
    <citation type="submission" date="2023-04" db="EMBL/GenBank/DDBJ databases">
        <title>Ambrosiozyma monospora NBRC 10751.</title>
        <authorList>
            <person name="Ichikawa N."/>
            <person name="Sato H."/>
            <person name="Tonouchi N."/>
        </authorList>
    </citation>
    <scope>NUCLEOTIDE SEQUENCE</scope>
    <source>
        <strain evidence="1">NBRC 10751</strain>
    </source>
</reference>
<gene>
    <name evidence="1" type="ORF">Amon02_000798800</name>
</gene>
<dbReference type="EMBL" id="BSXS01006882">
    <property type="protein sequence ID" value="GME86466.1"/>
    <property type="molecule type" value="Genomic_DNA"/>
</dbReference>
<sequence>MSTTNLNNPPPLSLQQPSESVLSLSSTLEYQTPDNRTKAKESNDIVNSGCSIGRTQLQPVEALHSNKEKEIEDGIFARDMTPSDENDSNENSKGRLSHLNSMNNLNKLTTNISKLEALQNIKSIPPPTDDDPMYDRFSEFQKSTFVAIISFTCFLSPISHLAFIPSIPELATDLNTTATVITASQAIYAIGMATSPFLLGPLASLYGRRIMMICCALGFTTFTALSGASRNIPMFFIFRTLTAMASTSCFNIGGAIIGDIKRPKQRGRAMGWVLLGTQVGPCFGPILGGLIVSYTSWRVIFWVMTGLGFIDLLLVVFVLKETSRIVVAHEIKKQTGKRFVFVSYNVFRVLLAFRYPNLILAGFASSSMTYNMYGLLTPIRQVINPRFDLISPIDGAVFYFAPGVGYILGSFVGGRYADYTVKKWMKKRNGAFVPEDRLKSGLIAQGFIQPVCMLIYGWCLRYKKGGKAVPIIAMFFCAFGQNIVFPSINAYCIDCSPELKGDASASNYFARFMIGSSIASGTCLVQIHHIGVGWFSTISALVLWFGFLCYLLVVIFGAKLREEAKKDFLKRKQPNDTKV</sequence>
<dbReference type="Proteomes" id="UP001165064">
    <property type="component" value="Unassembled WGS sequence"/>
</dbReference>
<name>A0ACB5TD52_AMBMO</name>
<evidence type="ECO:0000313" key="1">
    <source>
        <dbReference type="EMBL" id="GME86466.1"/>
    </source>
</evidence>
<comment type="caution">
    <text evidence="1">The sequence shown here is derived from an EMBL/GenBank/DDBJ whole genome shotgun (WGS) entry which is preliminary data.</text>
</comment>